<evidence type="ECO:0000313" key="2">
    <source>
        <dbReference type="Proteomes" id="UP001159363"/>
    </source>
</evidence>
<evidence type="ECO:0000313" key="1">
    <source>
        <dbReference type="EMBL" id="KAJ8890543.1"/>
    </source>
</evidence>
<keyword evidence="2" id="KW-1185">Reference proteome</keyword>
<dbReference type="PANTHER" id="PTHR46114:SF1">
    <property type="entry name" value="ZAD DOMAIN-CONTAINING PROTEIN"/>
    <property type="match status" value="1"/>
</dbReference>
<name>A0ABQ9I3J3_9NEOP</name>
<dbReference type="Proteomes" id="UP001159363">
    <property type="component" value="Chromosome 3"/>
</dbReference>
<reference evidence="1 2" key="1">
    <citation type="submission" date="2023-02" db="EMBL/GenBank/DDBJ databases">
        <title>LHISI_Scaffold_Assembly.</title>
        <authorList>
            <person name="Stuart O.P."/>
            <person name="Cleave R."/>
            <person name="Magrath M.J.L."/>
            <person name="Mikheyev A.S."/>
        </authorList>
    </citation>
    <scope>NUCLEOTIDE SEQUENCE [LARGE SCALE GENOMIC DNA]</scope>
    <source>
        <strain evidence="1">Daus_M_001</strain>
        <tissue evidence="1">Leg muscle</tissue>
    </source>
</reference>
<accession>A0ABQ9I3J3</accession>
<sequence length="73" mass="8661">MKSEEFIQKVNEEEKAAWRSFVAVTKHFLGNHKVQDYQALVKELVDNFHKIGSCMYLQTHMLDTHFESFKDNI</sequence>
<organism evidence="1 2">
    <name type="scientific">Dryococelus australis</name>
    <dbReference type="NCBI Taxonomy" id="614101"/>
    <lineage>
        <taxon>Eukaryota</taxon>
        <taxon>Metazoa</taxon>
        <taxon>Ecdysozoa</taxon>
        <taxon>Arthropoda</taxon>
        <taxon>Hexapoda</taxon>
        <taxon>Insecta</taxon>
        <taxon>Pterygota</taxon>
        <taxon>Neoptera</taxon>
        <taxon>Polyneoptera</taxon>
        <taxon>Phasmatodea</taxon>
        <taxon>Verophasmatodea</taxon>
        <taxon>Anareolatae</taxon>
        <taxon>Phasmatidae</taxon>
        <taxon>Eurycanthinae</taxon>
        <taxon>Dryococelus</taxon>
    </lineage>
</organism>
<dbReference type="PANTHER" id="PTHR46114">
    <property type="entry name" value="APPLE DOMAIN-CONTAINING PROTEIN"/>
    <property type="match status" value="1"/>
</dbReference>
<dbReference type="EMBL" id="JARBHB010000003">
    <property type="protein sequence ID" value="KAJ8890543.1"/>
    <property type="molecule type" value="Genomic_DNA"/>
</dbReference>
<gene>
    <name evidence="1" type="ORF">PR048_010052</name>
</gene>
<protein>
    <submittedName>
        <fullName evidence="1">Uncharacterized protein</fullName>
    </submittedName>
</protein>
<proteinExistence type="predicted"/>
<comment type="caution">
    <text evidence="1">The sequence shown here is derived from an EMBL/GenBank/DDBJ whole genome shotgun (WGS) entry which is preliminary data.</text>
</comment>